<comment type="caution">
    <text evidence="2">The sequence shown here is derived from an EMBL/GenBank/DDBJ whole genome shotgun (WGS) entry which is preliminary data.</text>
</comment>
<evidence type="ECO:0000313" key="3">
    <source>
        <dbReference type="Proteomes" id="UP000700596"/>
    </source>
</evidence>
<gene>
    <name evidence="2" type="ORF">B0J11DRAFT_508263</name>
</gene>
<reference evidence="2" key="1">
    <citation type="journal article" date="2021" name="Nat. Commun.">
        <title>Genetic determinants of endophytism in the Arabidopsis root mycobiome.</title>
        <authorList>
            <person name="Mesny F."/>
            <person name="Miyauchi S."/>
            <person name="Thiergart T."/>
            <person name="Pickel B."/>
            <person name="Atanasova L."/>
            <person name="Karlsson M."/>
            <person name="Huettel B."/>
            <person name="Barry K.W."/>
            <person name="Haridas S."/>
            <person name="Chen C."/>
            <person name="Bauer D."/>
            <person name="Andreopoulos W."/>
            <person name="Pangilinan J."/>
            <person name="LaButti K."/>
            <person name="Riley R."/>
            <person name="Lipzen A."/>
            <person name="Clum A."/>
            <person name="Drula E."/>
            <person name="Henrissat B."/>
            <person name="Kohler A."/>
            <person name="Grigoriev I.V."/>
            <person name="Martin F.M."/>
            <person name="Hacquard S."/>
        </authorList>
    </citation>
    <scope>NUCLEOTIDE SEQUENCE</scope>
    <source>
        <strain evidence="2">MPI-CAGE-CH-0243</strain>
    </source>
</reference>
<feature type="region of interest" description="Disordered" evidence="1">
    <location>
        <begin position="1"/>
        <end position="21"/>
    </location>
</feature>
<name>A0A9P9DL76_9PLEO</name>
<dbReference type="AlphaFoldDB" id="A0A9P9DL76"/>
<evidence type="ECO:0000256" key="1">
    <source>
        <dbReference type="SAM" id="MobiDB-lite"/>
    </source>
</evidence>
<dbReference type="EMBL" id="JAGMWT010000010">
    <property type="protein sequence ID" value="KAH7121236.1"/>
    <property type="molecule type" value="Genomic_DNA"/>
</dbReference>
<accession>A0A9P9DL76</accession>
<dbReference type="Proteomes" id="UP000700596">
    <property type="component" value="Unassembled WGS sequence"/>
</dbReference>
<proteinExistence type="predicted"/>
<keyword evidence="3" id="KW-1185">Reference proteome</keyword>
<organism evidence="2 3">
    <name type="scientific">Dendryphion nanum</name>
    <dbReference type="NCBI Taxonomy" id="256645"/>
    <lineage>
        <taxon>Eukaryota</taxon>
        <taxon>Fungi</taxon>
        <taxon>Dikarya</taxon>
        <taxon>Ascomycota</taxon>
        <taxon>Pezizomycotina</taxon>
        <taxon>Dothideomycetes</taxon>
        <taxon>Pleosporomycetidae</taxon>
        <taxon>Pleosporales</taxon>
        <taxon>Torulaceae</taxon>
        <taxon>Dendryphion</taxon>
    </lineage>
</organism>
<evidence type="ECO:0000313" key="2">
    <source>
        <dbReference type="EMBL" id="KAH7121236.1"/>
    </source>
</evidence>
<protein>
    <submittedName>
        <fullName evidence="2">Uncharacterized protein</fullName>
    </submittedName>
</protein>
<sequence length="149" mass="16215">MSSAVEPLPSKQGGIERHGRNAVIVSQTRVPAFSYAEESEKPTRAASQNTVREEAGIGIIESHTDDMSITHTVVEHGFRYFKTTDDGFTVFDGSMKEVTTTNTIRKQHATLPSNEERKDRPQSCGSINAWAISAYGALVMDVGGVGSHF</sequence>